<dbReference type="AlphaFoldDB" id="A0A2M7D6Y8"/>
<keyword evidence="5 6" id="KW-0472">Membrane</keyword>
<name>A0A2M7D6Y8_9BACT</name>
<evidence type="ECO:0000256" key="3">
    <source>
        <dbReference type="ARBA" id="ARBA00022692"/>
    </source>
</evidence>
<evidence type="ECO:0000313" key="7">
    <source>
        <dbReference type="EMBL" id="PIV38771.1"/>
    </source>
</evidence>
<organism evidence="7 8">
    <name type="scientific">Candidatus Portnoybacteria bacterium CG02_land_8_20_14_3_00_45_8</name>
    <dbReference type="NCBI Taxonomy" id="1974807"/>
    <lineage>
        <taxon>Bacteria</taxon>
        <taxon>Candidatus Portnoyibacteriota</taxon>
    </lineage>
</organism>
<keyword evidence="4 6" id="KW-1133">Transmembrane helix</keyword>
<keyword evidence="2" id="KW-0488">Methylation</keyword>
<accession>A0A2M7D6Y8</accession>
<comment type="caution">
    <text evidence="7">The sequence shown here is derived from an EMBL/GenBank/DDBJ whole genome shotgun (WGS) entry which is preliminary data.</text>
</comment>
<reference evidence="8" key="1">
    <citation type="submission" date="2017-09" db="EMBL/GenBank/DDBJ databases">
        <title>Depth-based differentiation of microbial function through sediment-hosted aquifers and enrichment of novel symbionts in the deep terrestrial subsurface.</title>
        <authorList>
            <person name="Probst A.J."/>
            <person name="Ladd B."/>
            <person name="Jarett J.K."/>
            <person name="Geller-Mcgrath D.E."/>
            <person name="Sieber C.M.K."/>
            <person name="Emerson J.B."/>
            <person name="Anantharaman K."/>
            <person name="Thomas B.C."/>
            <person name="Malmstrom R."/>
            <person name="Stieglmeier M."/>
            <person name="Klingl A."/>
            <person name="Woyke T."/>
            <person name="Ryan C.M."/>
            <person name="Banfield J.F."/>
        </authorList>
    </citation>
    <scope>NUCLEOTIDE SEQUENCE [LARGE SCALE GENOMIC DNA]</scope>
</reference>
<dbReference type="InterPro" id="IPR000983">
    <property type="entry name" value="Bac_GSPG_pilin"/>
</dbReference>
<evidence type="ECO:0000256" key="2">
    <source>
        <dbReference type="ARBA" id="ARBA00022481"/>
    </source>
</evidence>
<gene>
    <name evidence="7" type="ORF">COS30_00280</name>
</gene>
<sequence>MLGDGFCFWKMVQYLLRIAKFFKKIKSMRHKKSSAGFTLIELLVVITIIGILSIIVMVSLNTARGKARDARRVSDVRQLQLALEMHQDSNGRYPSDLSELAPQYVNAEPMDPNGIDGYQYCVNSARNSYHLGTSVGLESGDGIILLSDADIISDDCASGSFSGEDPIYDVRP</sequence>
<dbReference type="GO" id="GO:0016020">
    <property type="term" value="C:membrane"/>
    <property type="evidence" value="ECO:0007669"/>
    <property type="project" value="UniProtKB-SubCell"/>
</dbReference>
<dbReference type="PROSITE" id="PS00409">
    <property type="entry name" value="PROKAR_NTER_METHYL"/>
    <property type="match status" value="1"/>
</dbReference>
<evidence type="ECO:0000256" key="1">
    <source>
        <dbReference type="ARBA" id="ARBA00004167"/>
    </source>
</evidence>
<dbReference type="InterPro" id="IPR045584">
    <property type="entry name" value="Pilin-like"/>
</dbReference>
<evidence type="ECO:0000256" key="4">
    <source>
        <dbReference type="ARBA" id="ARBA00022989"/>
    </source>
</evidence>
<dbReference type="InterPro" id="IPR012902">
    <property type="entry name" value="N_methyl_site"/>
</dbReference>
<evidence type="ECO:0000256" key="6">
    <source>
        <dbReference type="SAM" id="Phobius"/>
    </source>
</evidence>
<dbReference type="SUPFAM" id="SSF54523">
    <property type="entry name" value="Pili subunits"/>
    <property type="match status" value="1"/>
</dbReference>
<evidence type="ECO:0000313" key="8">
    <source>
        <dbReference type="Proteomes" id="UP000229247"/>
    </source>
</evidence>
<dbReference type="PRINTS" id="PR00813">
    <property type="entry name" value="BCTERIALGSPG"/>
</dbReference>
<feature type="transmembrane region" description="Helical" evidence="6">
    <location>
        <begin position="37"/>
        <end position="62"/>
    </location>
</feature>
<protein>
    <recommendedName>
        <fullName evidence="9">Type II secretion system protein GspG C-terminal domain-containing protein</fullName>
    </recommendedName>
</protein>
<keyword evidence="3 6" id="KW-0812">Transmembrane</keyword>
<comment type="subcellular location">
    <subcellularLocation>
        <location evidence="1">Membrane</location>
        <topology evidence="1">Single-pass membrane protein</topology>
    </subcellularLocation>
</comment>
<dbReference type="EMBL" id="PEUE01000006">
    <property type="protein sequence ID" value="PIV38771.1"/>
    <property type="molecule type" value="Genomic_DNA"/>
</dbReference>
<dbReference type="GO" id="GO:0015628">
    <property type="term" value="P:protein secretion by the type II secretion system"/>
    <property type="evidence" value="ECO:0007669"/>
    <property type="project" value="InterPro"/>
</dbReference>
<dbReference type="PANTHER" id="PTHR30093:SF44">
    <property type="entry name" value="TYPE II SECRETION SYSTEM CORE PROTEIN G"/>
    <property type="match status" value="1"/>
</dbReference>
<dbReference type="Gene3D" id="3.30.700.10">
    <property type="entry name" value="Glycoprotein, Type 4 Pilin"/>
    <property type="match status" value="1"/>
</dbReference>
<evidence type="ECO:0008006" key="9">
    <source>
        <dbReference type="Google" id="ProtNLM"/>
    </source>
</evidence>
<evidence type="ECO:0000256" key="5">
    <source>
        <dbReference type="ARBA" id="ARBA00023136"/>
    </source>
</evidence>
<proteinExistence type="predicted"/>
<dbReference type="NCBIfam" id="TIGR02532">
    <property type="entry name" value="IV_pilin_GFxxxE"/>
    <property type="match status" value="1"/>
</dbReference>
<dbReference type="PANTHER" id="PTHR30093">
    <property type="entry name" value="GENERAL SECRETION PATHWAY PROTEIN G"/>
    <property type="match status" value="1"/>
</dbReference>
<dbReference type="GO" id="GO:0015627">
    <property type="term" value="C:type II protein secretion system complex"/>
    <property type="evidence" value="ECO:0007669"/>
    <property type="project" value="InterPro"/>
</dbReference>
<dbReference type="Pfam" id="PF07963">
    <property type="entry name" value="N_methyl"/>
    <property type="match status" value="1"/>
</dbReference>
<dbReference type="Proteomes" id="UP000229247">
    <property type="component" value="Unassembled WGS sequence"/>
</dbReference>